<evidence type="ECO:0000313" key="3">
    <source>
        <dbReference type="EMBL" id="CAL4772740.1"/>
    </source>
</evidence>
<keyword evidence="4" id="KW-1185">Reference proteome</keyword>
<dbReference type="AlphaFoldDB" id="A0A9P1FR72"/>
<dbReference type="Pfam" id="PF07004">
    <property type="entry name" value="SHIPPO-rpt"/>
    <property type="match status" value="1"/>
</dbReference>
<organism evidence="2">
    <name type="scientific">Cladocopium goreaui</name>
    <dbReference type="NCBI Taxonomy" id="2562237"/>
    <lineage>
        <taxon>Eukaryota</taxon>
        <taxon>Sar</taxon>
        <taxon>Alveolata</taxon>
        <taxon>Dinophyceae</taxon>
        <taxon>Suessiales</taxon>
        <taxon>Symbiodiniaceae</taxon>
        <taxon>Cladocopium</taxon>
    </lineage>
</organism>
<dbReference type="OrthoDB" id="445499at2759"/>
<protein>
    <submittedName>
        <fullName evidence="3">Sperm-tail PG-rich repeat-containing protein 2</fullName>
    </submittedName>
</protein>
<dbReference type="EMBL" id="CAMXCT020000990">
    <property type="protein sequence ID" value="CAL1138803.1"/>
    <property type="molecule type" value="Genomic_DNA"/>
</dbReference>
<feature type="region of interest" description="Disordered" evidence="1">
    <location>
        <begin position="85"/>
        <end position="108"/>
    </location>
</feature>
<dbReference type="Proteomes" id="UP001152797">
    <property type="component" value="Unassembled WGS sequence"/>
</dbReference>
<dbReference type="EMBL" id="CAMXCT010000990">
    <property type="protein sequence ID" value="CAI3985428.1"/>
    <property type="molecule type" value="Genomic_DNA"/>
</dbReference>
<evidence type="ECO:0000256" key="1">
    <source>
        <dbReference type="SAM" id="MobiDB-lite"/>
    </source>
</evidence>
<gene>
    <name evidence="2" type="ORF">C1SCF055_LOCUS12877</name>
</gene>
<sequence length="146" mass="15820">MATISKAKANAMAAFQKLHQESRLDFDASVSTDWSSSAGPHRVERPMMAGGHPHVMCLSHNVKAPKWSFTSRDCSTDCNLGVKHPVPGPGTYELSPSENAAKTFRRPPKFSFGSAGRNLVGVRPLWQEKQPPGPGAYGGNFTTFGY</sequence>
<evidence type="ECO:0000313" key="4">
    <source>
        <dbReference type="Proteomes" id="UP001152797"/>
    </source>
</evidence>
<proteinExistence type="predicted"/>
<evidence type="ECO:0000313" key="2">
    <source>
        <dbReference type="EMBL" id="CAI3985428.1"/>
    </source>
</evidence>
<reference evidence="2" key="1">
    <citation type="submission" date="2022-10" db="EMBL/GenBank/DDBJ databases">
        <authorList>
            <person name="Chen Y."/>
            <person name="Dougan E. K."/>
            <person name="Chan C."/>
            <person name="Rhodes N."/>
            <person name="Thang M."/>
        </authorList>
    </citation>
    <scope>NUCLEOTIDE SEQUENCE</scope>
</reference>
<name>A0A9P1FR72_9DINO</name>
<dbReference type="EMBL" id="CAMXCT030000990">
    <property type="protein sequence ID" value="CAL4772740.1"/>
    <property type="molecule type" value="Genomic_DNA"/>
</dbReference>
<accession>A0A9P1FR72</accession>
<reference evidence="3 4" key="2">
    <citation type="submission" date="2024-05" db="EMBL/GenBank/DDBJ databases">
        <authorList>
            <person name="Chen Y."/>
            <person name="Shah S."/>
            <person name="Dougan E. K."/>
            <person name="Thang M."/>
            <person name="Chan C."/>
        </authorList>
    </citation>
    <scope>NUCLEOTIDE SEQUENCE [LARGE SCALE GENOMIC DNA]</scope>
</reference>
<dbReference type="InterPro" id="IPR010736">
    <property type="entry name" value="SHIPPO-rpt"/>
</dbReference>
<comment type="caution">
    <text evidence="2">The sequence shown here is derived from an EMBL/GenBank/DDBJ whole genome shotgun (WGS) entry which is preliminary data.</text>
</comment>